<keyword evidence="2" id="KW-1185">Reference proteome</keyword>
<dbReference type="AlphaFoldDB" id="A0ABD2L760"/>
<name>A0ABD2L760_9BILA</name>
<reference evidence="1 2" key="1">
    <citation type="submission" date="2024-10" db="EMBL/GenBank/DDBJ databases">
        <authorList>
            <person name="Kim D."/>
        </authorList>
    </citation>
    <scope>NUCLEOTIDE SEQUENCE [LARGE SCALE GENOMIC DNA]</scope>
    <source>
        <strain evidence="1">BH-2024</strain>
    </source>
</reference>
<proteinExistence type="predicted"/>
<dbReference type="Proteomes" id="UP001620626">
    <property type="component" value="Unassembled WGS sequence"/>
</dbReference>
<evidence type="ECO:0000313" key="2">
    <source>
        <dbReference type="Proteomes" id="UP001620626"/>
    </source>
</evidence>
<protein>
    <submittedName>
        <fullName evidence="1">Uncharacterized protein</fullName>
    </submittedName>
</protein>
<accession>A0ABD2L760</accession>
<comment type="caution">
    <text evidence="1">The sequence shown here is derived from an EMBL/GenBank/DDBJ whole genome shotgun (WGS) entry which is preliminary data.</text>
</comment>
<evidence type="ECO:0000313" key="1">
    <source>
        <dbReference type="EMBL" id="KAL3110289.1"/>
    </source>
</evidence>
<dbReference type="EMBL" id="JBICBT010000547">
    <property type="protein sequence ID" value="KAL3110289.1"/>
    <property type="molecule type" value="Genomic_DNA"/>
</dbReference>
<sequence>MFEIKNDLSTADAVRLHLCTHLQNVDLVAENDQFQATRAPKKPGRTFLSACDESNGTPIERPISAQSSGQQQIVLDNPKVNSLKTREAMDTADISGNATADAECVGNGTADAAMSTTSSNFGFRFK</sequence>
<gene>
    <name evidence="1" type="ORF">niasHT_012707</name>
</gene>
<organism evidence="1 2">
    <name type="scientific">Heterodera trifolii</name>
    <dbReference type="NCBI Taxonomy" id="157864"/>
    <lineage>
        <taxon>Eukaryota</taxon>
        <taxon>Metazoa</taxon>
        <taxon>Ecdysozoa</taxon>
        <taxon>Nematoda</taxon>
        <taxon>Chromadorea</taxon>
        <taxon>Rhabditida</taxon>
        <taxon>Tylenchina</taxon>
        <taxon>Tylenchomorpha</taxon>
        <taxon>Tylenchoidea</taxon>
        <taxon>Heteroderidae</taxon>
        <taxon>Heteroderinae</taxon>
        <taxon>Heterodera</taxon>
    </lineage>
</organism>